<reference evidence="2 3" key="1">
    <citation type="submission" date="2023-07" db="EMBL/GenBank/DDBJ databases">
        <title>Sorghum-associated microbial communities from plants grown in Nebraska, USA.</title>
        <authorList>
            <person name="Schachtman D."/>
        </authorList>
    </citation>
    <scope>NUCLEOTIDE SEQUENCE [LARGE SCALE GENOMIC DNA]</scope>
    <source>
        <strain evidence="2 3">4256</strain>
    </source>
</reference>
<dbReference type="RefSeq" id="WP_310225893.1">
    <property type="nucleotide sequence ID" value="NZ_JAVDWV010000013.1"/>
</dbReference>
<proteinExistence type="predicted"/>
<name>A0ABU1X361_SPHXE</name>
<keyword evidence="1" id="KW-0472">Membrane</keyword>
<feature type="transmembrane region" description="Helical" evidence="1">
    <location>
        <begin position="121"/>
        <end position="143"/>
    </location>
</feature>
<accession>A0ABU1X361</accession>
<evidence type="ECO:0000313" key="2">
    <source>
        <dbReference type="EMBL" id="MDR7156021.1"/>
    </source>
</evidence>
<evidence type="ECO:0000313" key="3">
    <source>
        <dbReference type="Proteomes" id="UP001267638"/>
    </source>
</evidence>
<feature type="transmembrane region" description="Helical" evidence="1">
    <location>
        <begin position="25"/>
        <end position="44"/>
    </location>
</feature>
<organism evidence="2 3">
    <name type="scientific">Sphingobium xenophagum</name>
    <dbReference type="NCBI Taxonomy" id="121428"/>
    <lineage>
        <taxon>Bacteria</taxon>
        <taxon>Pseudomonadati</taxon>
        <taxon>Pseudomonadota</taxon>
        <taxon>Alphaproteobacteria</taxon>
        <taxon>Sphingomonadales</taxon>
        <taxon>Sphingomonadaceae</taxon>
        <taxon>Sphingobium</taxon>
    </lineage>
</organism>
<keyword evidence="1" id="KW-0812">Transmembrane</keyword>
<keyword evidence="3" id="KW-1185">Reference proteome</keyword>
<comment type="caution">
    <text evidence="2">The sequence shown here is derived from an EMBL/GenBank/DDBJ whole genome shotgun (WGS) entry which is preliminary data.</text>
</comment>
<protein>
    <submittedName>
        <fullName evidence="2">Ferric reductase</fullName>
    </submittedName>
</protein>
<gene>
    <name evidence="2" type="ORF">J2W40_002859</name>
</gene>
<feature type="transmembrane region" description="Helical" evidence="1">
    <location>
        <begin position="194"/>
        <end position="220"/>
    </location>
</feature>
<sequence>MTGGSTFQNFLTQTMGEFGTVPKRGLIYVSIAGALSAVTDLVHWGTGTKFSDLDYALLGVVILAWLAAAYLTTMTMVEKRSTVVGFVKFAAITILTFVPILSSLTVLVYTSRSGLHDGLTVSTVITLLLIGLLFLAFLPAWPIAQAIATHFVSPMQIVKATKGYRWSLILVFFAASGVNKLMPDMSSATNAGEAIALALCGAVVAAATLVLTASIAVTAWKFAVRRDATLDRW</sequence>
<evidence type="ECO:0000256" key="1">
    <source>
        <dbReference type="SAM" id="Phobius"/>
    </source>
</evidence>
<keyword evidence="1" id="KW-1133">Transmembrane helix</keyword>
<dbReference type="EMBL" id="JAVDWV010000013">
    <property type="protein sequence ID" value="MDR7156021.1"/>
    <property type="molecule type" value="Genomic_DNA"/>
</dbReference>
<feature type="transmembrane region" description="Helical" evidence="1">
    <location>
        <begin position="89"/>
        <end position="109"/>
    </location>
</feature>
<dbReference type="Proteomes" id="UP001267638">
    <property type="component" value="Unassembled WGS sequence"/>
</dbReference>
<feature type="transmembrane region" description="Helical" evidence="1">
    <location>
        <begin position="164"/>
        <end position="182"/>
    </location>
</feature>
<feature type="transmembrane region" description="Helical" evidence="1">
    <location>
        <begin position="56"/>
        <end position="77"/>
    </location>
</feature>